<evidence type="ECO:0000313" key="1">
    <source>
        <dbReference type="EMBL" id="KAJ9119187.1"/>
    </source>
</evidence>
<gene>
    <name evidence="1" type="ORF">QFC22_003679</name>
</gene>
<organism evidence="1 2">
    <name type="scientific">Naganishia vaughanmartiniae</name>
    <dbReference type="NCBI Taxonomy" id="1424756"/>
    <lineage>
        <taxon>Eukaryota</taxon>
        <taxon>Fungi</taxon>
        <taxon>Dikarya</taxon>
        <taxon>Basidiomycota</taxon>
        <taxon>Agaricomycotina</taxon>
        <taxon>Tremellomycetes</taxon>
        <taxon>Filobasidiales</taxon>
        <taxon>Filobasidiaceae</taxon>
        <taxon>Naganishia</taxon>
    </lineage>
</organism>
<sequence>MPPPSQPLSSKGGYPTTNFDAKPKHVRDLTRDRLNQFLGGHFSSQNLSALLFAHRIDSQSHPANIKLTYWSAPGRSKPGFEEAIKNLNGRGKEARKGMEFGPSWTNHWFKVVVKVPSSWQDYERVQFEFDGSGEAMVFTTEGLPLQGLTGGLEDDRRVEFIIPEAMRKASSYTFYIESSCNGMFGINNTDPPDPNRYFRLKSADLAVPNMEAWRLMWDFNLLKQITETLPWETPLTNKALFVANEIMNAFTEGSLESVAKCRKLAEKILGEDWEKEVVKGRKDGKDSDGTLWGVGHCHIDTAWLWPIEVTQQKSARSWSTQIDLMERYPEHTFSCTQAQQYKWVEQLYPLLFERIKAKVAEGRFQPVGATWVEMDTNMPSGEALARQFLYGQRYYKSRFGIVSPTFVLPDTFGYAAQLPQIGRLAGCKYFMTQKLSWSEINKFPHTTFNWVGLDGSQLLTHMTPVDRYNAQGNIDEIRMGMTGHKNLEVTSQSLLLFGNGDGGGGPTPPMLERLRRARAVAKSQNCGGGDLPVVRMGSSMDTFFAHIDEETEHGAKLPNWYVRGELYLELHRGTYTTQAITKAGNRKCEFLLLELERTATLASLYSRIYRYPRAELNDMWEVLLLCQFHDTMSGSGIAMIHEDQRQKYRAILIEANNLLEEAYKILYAGSTEVTGSTKVSSIENLVAINPTPALARREVIPVCLKTTPGLRSVCAQVNAKKTQGYIIAETAQINPLTASITGLFGDSPPASAQQIATDVFTLQNSTLDLTIKQGRITSIYDHLADRELIAEGMTGGFVIYRDHPRSWDAWEVDISHLETRRPLKFSDVRVLDSGPVRATLACDIDDGASKFTVQISLDAIAASLKPDARSSLRFDCVVDWRERHKFLKFELPVDIHNDMATYDVAFGTLQRATHRNTSWEVAKFEVCAHKFVDLSDNFGYGCAILSESKYGYAVEGQTMRLSLLRAPTAPDPDADQGMHHFSFAIYPHAGTFAQSDVADVAYAFNTPMKLRHMAQSGDHSSVHFPFSMGNAPNVLLETVKHAEDGGSIVLRAHEHMGGKAKADFRISSEFPILKASVIDILENEIETIAFTMDNDGDQIIRLPFRSYEIKTIKLKLGDKLKKKQKRSGSVSSGGWVKIETE</sequence>
<name>A0ACC2X7E0_9TREE</name>
<proteinExistence type="predicted"/>
<protein>
    <submittedName>
        <fullName evidence="1">Uncharacterized protein</fullName>
    </submittedName>
</protein>
<evidence type="ECO:0000313" key="2">
    <source>
        <dbReference type="Proteomes" id="UP001243375"/>
    </source>
</evidence>
<dbReference type="EMBL" id="JASBWU010000009">
    <property type="protein sequence ID" value="KAJ9119187.1"/>
    <property type="molecule type" value="Genomic_DNA"/>
</dbReference>
<dbReference type="Proteomes" id="UP001243375">
    <property type="component" value="Unassembled WGS sequence"/>
</dbReference>
<keyword evidence="2" id="KW-1185">Reference proteome</keyword>
<accession>A0ACC2X7E0</accession>
<reference evidence="1" key="1">
    <citation type="submission" date="2023-04" db="EMBL/GenBank/DDBJ databases">
        <title>Draft Genome sequencing of Naganishia species isolated from polar environments using Oxford Nanopore Technology.</title>
        <authorList>
            <person name="Leo P."/>
            <person name="Venkateswaran K."/>
        </authorList>
    </citation>
    <scope>NUCLEOTIDE SEQUENCE</scope>
    <source>
        <strain evidence="1">MNA-CCFEE 5425</strain>
    </source>
</reference>
<comment type="caution">
    <text evidence="1">The sequence shown here is derived from an EMBL/GenBank/DDBJ whole genome shotgun (WGS) entry which is preliminary data.</text>
</comment>